<gene>
    <name evidence="1" type="ORF">M421DRAFT_415341</name>
</gene>
<protein>
    <submittedName>
        <fullName evidence="1">Uncharacterized protein</fullName>
    </submittedName>
</protein>
<dbReference type="GeneID" id="54348332"/>
<proteinExistence type="predicted"/>
<dbReference type="AlphaFoldDB" id="A0A6A5S730"/>
<evidence type="ECO:0000313" key="2">
    <source>
        <dbReference type="Proteomes" id="UP000800082"/>
    </source>
</evidence>
<keyword evidence="2" id="KW-1185">Reference proteome</keyword>
<accession>A0A6A5S730</accession>
<organism evidence="1 2">
    <name type="scientific">Didymella exigua CBS 183.55</name>
    <dbReference type="NCBI Taxonomy" id="1150837"/>
    <lineage>
        <taxon>Eukaryota</taxon>
        <taxon>Fungi</taxon>
        <taxon>Dikarya</taxon>
        <taxon>Ascomycota</taxon>
        <taxon>Pezizomycotina</taxon>
        <taxon>Dothideomycetes</taxon>
        <taxon>Pleosporomycetidae</taxon>
        <taxon>Pleosporales</taxon>
        <taxon>Pleosporineae</taxon>
        <taxon>Didymellaceae</taxon>
        <taxon>Didymella</taxon>
    </lineage>
</organism>
<dbReference type="Proteomes" id="UP000800082">
    <property type="component" value="Unassembled WGS sequence"/>
</dbReference>
<dbReference type="OrthoDB" id="3935714at2759"/>
<sequence length="631" mass="70540">MFSAQDAKEVFQLLSLEGDLSNPLILSKSGDGFVTRNYTRRAFENLVTHVHGGSRTTTLKLALDLDVSEETVRHLAEENDGTLLLRSGDGRQIITKTQRDAIDQDLEAGVVYGLVSKEEFARKHDLSYSSLDLLIDMSEIHILEVEGYLYSTSYDMTATGAIANLLREHIEDLEILDLVPTCVPGNPPTWFIHRTVDGLLEDPEFAGKIHIHDLSSGIRCTPVQLIKQNHDDIIESLQSGKIAYIDLHAFQRDNPTIYATVEETEKHLDNTQGVELVEAFAISDAWISKFSQECVSSMARDGDIDFGQPVIANFPDSIYHFILDKVEQAIRALSPGTHRAGETLLSEDSFSRHRNILLDLVRADAASQWQRRKEDPTMDDKYSLSNTFYQILDDNPVLQNLIKERALEREFDDAFSARISELENQNEADFADFWTDRIVTRVAIYSEGLATIEDSKLQDQLSELLAQYIQKDLVPDALSKATCQGLVASRKTRKNVHRLESVLSTGRTDVSALMASLDRFNKKQSIDAPASSALESSKAAMLGDMARRMQKQRKSDGPLLFLTLVVFLFAKHNAGVVYATGKFAPKLLRHLKPMLKAGQYAQLEAWKEAARAGTLSAEDRDGMKMMVEAGV</sequence>
<dbReference type="RefSeq" id="XP_033454554.1">
    <property type="nucleotide sequence ID" value="XM_033590664.1"/>
</dbReference>
<name>A0A6A5S730_9PLEO</name>
<evidence type="ECO:0000313" key="1">
    <source>
        <dbReference type="EMBL" id="KAF1934306.1"/>
    </source>
</evidence>
<dbReference type="EMBL" id="ML978956">
    <property type="protein sequence ID" value="KAF1934306.1"/>
    <property type="molecule type" value="Genomic_DNA"/>
</dbReference>
<reference evidence="1" key="1">
    <citation type="journal article" date="2020" name="Stud. Mycol.">
        <title>101 Dothideomycetes genomes: a test case for predicting lifestyles and emergence of pathogens.</title>
        <authorList>
            <person name="Haridas S."/>
            <person name="Albert R."/>
            <person name="Binder M."/>
            <person name="Bloem J."/>
            <person name="Labutti K."/>
            <person name="Salamov A."/>
            <person name="Andreopoulos B."/>
            <person name="Baker S."/>
            <person name="Barry K."/>
            <person name="Bills G."/>
            <person name="Bluhm B."/>
            <person name="Cannon C."/>
            <person name="Castanera R."/>
            <person name="Culley D."/>
            <person name="Daum C."/>
            <person name="Ezra D."/>
            <person name="Gonzalez J."/>
            <person name="Henrissat B."/>
            <person name="Kuo A."/>
            <person name="Liang C."/>
            <person name="Lipzen A."/>
            <person name="Lutzoni F."/>
            <person name="Magnuson J."/>
            <person name="Mondo S."/>
            <person name="Nolan M."/>
            <person name="Ohm R."/>
            <person name="Pangilinan J."/>
            <person name="Park H.-J."/>
            <person name="Ramirez L."/>
            <person name="Alfaro M."/>
            <person name="Sun H."/>
            <person name="Tritt A."/>
            <person name="Yoshinaga Y."/>
            <person name="Zwiers L.-H."/>
            <person name="Turgeon B."/>
            <person name="Goodwin S."/>
            <person name="Spatafora J."/>
            <person name="Crous P."/>
            <person name="Grigoriev I."/>
        </authorList>
    </citation>
    <scope>NUCLEOTIDE SEQUENCE</scope>
    <source>
        <strain evidence="1">CBS 183.55</strain>
    </source>
</reference>